<dbReference type="Gene3D" id="3.40.50.1580">
    <property type="entry name" value="Nucleoside phosphorylase domain"/>
    <property type="match status" value="1"/>
</dbReference>
<dbReference type="GO" id="GO:0008782">
    <property type="term" value="F:adenosylhomocysteine nucleosidase activity"/>
    <property type="evidence" value="ECO:0007669"/>
    <property type="project" value="UniProtKB-EC"/>
</dbReference>
<protein>
    <submittedName>
        <fullName evidence="2">5'-methylthioadenosine/S-adenosylhomocysteine nucleosidase</fullName>
        <ecNumber evidence="2">3.2.2.16</ecNumber>
        <ecNumber evidence="2">3.2.2.9</ecNumber>
    </submittedName>
</protein>
<sequence>MHHNSSSDSRAGAPGAPKLTTLGGRSVLFVMAAEAEYGPHLRQRFTPFMTGVGPVEAAVELSAALASLAHRERLPELVVSLGSAGSRVLEQTEVYQATSVSYRDMDATPLGFAKGITPFLDLPATLPLPLRIPGIYQATLSTGANIVSGAAYDEIAAEMVEMESYACLRACMRFEVPLVVLRGISDGKAELHHVDDWTEYLHVIDEKLALAVDRLGEALAEGLLAR</sequence>
<dbReference type="InterPro" id="IPR010050">
    <property type="entry name" value="MTA_SAH_nuc_hyp"/>
</dbReference>
<dbReference type="Proteomes" id="UP001251374">
    <property type="component" value="Unassembled WGS sequence"/>
</dbReference>
<dbReference type="EC" id="3.2.2.16" evidence="2"/>
<dbReference type="NCBIfam" id="TIGR01705">
    <property type="entry name" value="MTA_SAH-nuc-hyp"/>
    <property type="match status" value="1"/>
</dbReference>
<dbReference type="GO" id="GO:0008930">
    <property type="term" value="F:methylthioadenosine nucleosidase activity"/>
    <property type="evidence" value="ECO:0007669"/>
    <property type="project" value="UniProtKB-EC"/>
</dbReference>
<gene>
    <name evidence="2" type="ORF">QC821_17175</name>
</gene>
<keyword evidence="2" id="KW-0326">Glycosidase</keyword>
<comment type="caution">
    <text evidence="2">The sequence shown here is derived from an EMBL/GenBank/DDBJ whole genome shotgun (WGS) entry which is preliminary data.</text>
</comment>
<dbReference type="EMBL" id="JARWAM010000014">
    <property type="protein sequence ID" value="MDR5907016.1"/>
    <property type="molecule type" value="Genomic_DNA"/>
</dbReference>
<dbReference type="Pfam" id="PF01048">
    <property type="entry name" value="PNP_UDP_1"/>
    <property type="match status" value="1"/>
</dbReference>
<reference evidence="2 3" key="1">
    <citation type="submission" date="2023-04" db="EMBL/GenBank/DDBJ databases">
        <title>A long-awaited taxogenomic arrangement of the family Halomonadaceae.</title>
        <authorList>
            <person name="De La Haba R."/>
            <person name="Chuvochina M."/>
            <person name="Wittouck S."/>
            <person name="Arahal D.R."/>
            <person name="Sanchez-Porro C."/>
            <person name="Hugenholtz P."/>
            <person name="Ventosa A."/>
        </authorList>
    </citation>
    <scope>NUCLEOTIDE SEQUENCE [LARGE SCALE GENOMIC DNA]</scope>
    <source>
        <strain evidence="2 3">DSM 26770</strain>
    </source>
</reference>
<name>A0ABU1HI95_9GAMM</name>
<dbReference type="EC" id="3.2.2.9" evidence="2"/>
<dbReference type="RefSeq" id="WP_309724061.1">
    <property type="nucleotide sequence ID" value="NZ_JARWAM010000014.1"/>
</dbReference>
<keyword evidence="2" id="KW-0378">Hydrolase</keyword>
<dbReference type="InterPro" id="IPR035994">
    <property type="entry name" value="Nucleoside_phosphorylase_sf"/>
</dbReference>
<keyword evidence="3" id="KW-1185">Reference proteome</keyword>
<accession>A0ABU1HI95</accession>
<evidence type="ECO:0000313" key="3">
    <source>
        <dbReference type="Proteomes" id="UP001251374"/>
    </source>
</evidence>
<organism evidence="2 3">
    <name type="scientific">Franzmannia qiaohouensis</name>
    <dbReference type="NCBI Taxonomy" id="1329370"/>
    <lineage>
        <taxon>Bacteria</taxon>
        <taxon>Pseudomonadati</taxon>
        <taxon>Pseudomonadota</taxon>
        <taxon>Gammaproteobacteria</taxon>
        <taxon>Oceanospirillales</taxon>
        <taxon>Halomonadaceae</taxon>
        <taxon>Franzmannia</taxon>
    </lineage>
</organism>
<evidence type="ECO:0000313" key="2">
    <source>
        <dbReference type="EMBL" id="MDR5907016.1"/>
    </source>
</evidence>
<proteinExistence type="predicted"/>
<feature type="domain" description="Nucleoside phosphorylase" evidence="1">
    <location>
        <begin position="48"/>
        <end position="205"/>
    </location>
</feature>
<evidence type="ECO:0000259" key="1">
    <source>
        <dbReference type="Pfam" id="PF01048"/>
    </source>
</evidence>
<dbReference type="SUPFAM" id="SSF53167">
    <property type="entry name" value="Purine and uridine phosphorylases"/>
    <property type="match status" value="1"/>
</dbReference>
<dbReference type="InterPro" id="IPR000845">
    <property type="entry name" value="Nucleoside_phosphorylase_d"/>
</dbReference>